<evidence type="ECO:0000313" key="2">
    <source>
        <dbReference type="Proteomes" id="UP001066276"/>
    </source>
</evidence>
<dbReference type="Proteomes" id="UP001066276">
    <property type="component" value="Chromosome 9"/>
</dbReference>
<reference evidence="1" key="1">
    <citation type="journal article" date="2022" name="bioRxiv">
        <title>Sequencing and chromosome-scale assembly of the giantPleurodeles waltlgenome.</title>
        <authorList>
            <person name="Brown T."/>
            <person name="Elewa A."/>
            <person name="Iarovenko S."/>
            <person name="Subramanian E."/>
            <person name="Araus A.J."/>
            <person name="Petzold A."/>
            <person name="Susuki M."/>
            <person name="Suzuki K.-i.T."/>
            <person name="Hayashi T."/>
            <person name="Toyoda A."/>
            <person name="Oliveira C."/>
            <person name="Osipova E."/>
            <person name="Leigh N.D."/>
            <person name="Simon A."/>
            <person name="Yun M.H."/>
        </authorList>
    </citation>
    <scope>NUCLEOTIDE SEQUENCE</scope>
    <source>
        <strain evidence="1">20211129_DDA</strain>
        <tissue evidence="1">Liver</tissue>
    </source>
</reference>
<dbReference type="EMBL" id="JANPWB010000013">
    <property type="protein sequence ID" value="KAJ1110909.1"/>
    <property type="molecule type" value="Genomic_DNA"/>
</dbReference>
<accession>A0AAV7N622</accession>
<gene>
    <name evidence="1" type="ORF">NDU88_008255</name>
</gene>
<keyword evidence="2" id="KW-1185">Reference proteome</keyword>
<proteinExistence type="predicted"/>
<dbReference type="AlphaFoldDB" id="A0AAV7N622"/>
<comment type="caution">
    <text evidence="1">The sequence shown here is derived from an EMBL/GenBank/DDBJ whole genome shotgun (WGS) entry which is preliminary data.</text>
</comment>
<sequence>MLQAKFNGAAINGGADVNCTFVDTKLRQRYLDEMGAVIAVIDDVPDNDGLVGKMVMVMTVAVVTVTNVEGVDGVLGRVFDVGGSNEEEW</sequence>
<organism evidence="1 2">
    <name type="scientific">Pleurodeles waltl</name>
    <name type="common">Iberian ribbed newt</name>
    <dbReference type="NCBI Taxonomy" id="8319"/>
    <lineage>
        <taxon>Eukaryota</taxon>
        <taxon>Metazoa</taxon>
        <taxon>Chordata</taxon>
        <taxon>Craniata</taxon>
        <taxon>Vertebrata</taxon>
        <taxon>Euteleostomi</taxon>
        <taxon>Amphibia</taxon>
        <taxon>Batrachia</taxon>
        <taxon>Caudata</taxon>
        <taxon>Salamandroidea</taxon>
        <taxon>Salamandridae</taxon>
        <taxon>Pleurodelinae</taxon>
        <taxon>Pleurodeles</taxon>
    </lineage>
</organism>
<evidence type="ECO:0000313" key="1">
    <source>
        <dbReference type="EMBL" id="KAJ1110909.1"/>
    </source>
</evidence>
<name>A0AAV7N622_PLEWA</name>
<protein>
    <submittedName>
        <fullName evidence="1">Uncharacterized protein</fullName>
    </submittedName>
</protein>